<dbReference type="GO" id="GO:0005829">
    <property type="term" value="C:cytosol"/>
    <property type="evidence" value="ECO:0007669"/>
    <property type="project" value="TreeGrafter"/>
</dbReference>
<evidence type="ECO:0000256" key="7">
    <source>
        <dbReference type="ARBA" id="ARBA00023239"/>
    </source>
</evidence>
<dbReference type="PANTHER" id="PTHR43321">
    <property type="entry name" value="GLUTAMATE DECARBOXYLASE"/>
    <property type="match status" value="1"/>
</dbReference>
<dbReference type="Pfam" id="PF00282">
    <property type="entry name" value="Pyridoxal_deC"/>
    <property type="match status" value="1"/>
</dbReference>
<dbReference type="Gene3D" id="3.90.1150.160">
    <property type="match status" value="1"/>
</dbReference>
<evidence type="ECO:0000256" key="1">
    <source>
        <dbReference type="ARBA" id="ARBA00001933"/>
    </source>
</evidence>
<comment type="caution">
    <text evidence="14">The sequence shown here is derived from an EMBL/GenBank/DDBJ whole genome shotgun (WGS) entry which is preliminary data.</text>
</comment>
<keyword evidence="5" id="KW-0112">Calmodulin-binding</keyword>
<evidence type="ECO:0000313" key="14">
    <source>
        <dbReference type="EMBL" id="KAG5628336.1"/>
    </source>
</evidence>
<comment type="cofactor">
    <cofactor evidence="1 11 12">
        <name>pyridoxal 5'-phosphate</name>
        <dbReference type="ChEBI" id="CHEBI:597326"/>
    </cofactor>
</comment>
<evidence type="ECO:0000256" key="11">
    <source>
        <dbReference type="PIRSR" id="PIRSR602129-50"/>
    </source>
</evidence>
<gene>
    <name evidence="14" type="ORF">H5410_000053</name>
</gene>
<dbReference type="FunFam" id="4.10.280.50:FF:000002">
    <property type="entry name" value="Glutamate decarboxylase"/>
    <property type="match status" value="1"/>
</dbReference>
<evidence type="ECO:0000256" key="12">
    <source>
        <dbReference type="RuleBase" id="RU000382"/>
    </source>
</evidence>
<evidence type="ECO:0000256" key="10">
    <source>
        <dbReference type="ARBA" id="ARBA00068907"/>
    </source>
</evidence>
<accession>A0A9J6AUZ4</accession>
<comment type="function">
    <text evidence="8">Catalyzes the production of GABA. The calmodulin-binding is calcium-dependent and it is proposed that this may, directly or indirectly, form a calcium regulated control of GABA biosynthesis.</text>
</comment>
<dbReference type="InterPro" id="IPR015424">
    <property type="entry name" value="PyrdxlP-dep_Trfase"/>
</dbReference>
<protein>
    <recommendedName>
        <fullName evidence="10 13">Glutamate decarboxylase</fullName>
        <ecNumber evidence="3 13">4.1.1.15</ecNumber>
    </recommendedName>
</protein>
<name>A0A9J6AUZ4_SOLCO</name>
<dbReference type="PANTHER" id="PTHR43321:SF27">
    <property type="entry name" value="GLUTAMATE DECARBOXYLASE"/>
    <property type="match status" value="1"/>
</dbReference>
<dbReference type="Gene3D" id="3.40.640.10">
    <property type="entry name" value="Type I PLP-dependent aspartate aminotransferase-like (Major domain)"/>
    <property type="match status" value="1"/>
</dbReference>
<evidence type="ECO:0000256" key="4">
    <source>
        <dbReference type="ARBA" id="ARBA00022793"/>
    </source>
</evidence>
<dbReference type="FunFam" id="3.40.640.10:FF:000022">
    <property type="entry name" value="Glutamate decarboxylase"/>
    <property type="match status" value="1"/>
</dbReference>
<dbReference type="EC" id="4.1.1.15" evidence="3 13"/>
<dbReference type="OrthoDB" id="5152799at2759"/>
<keyword evidence="15" id="KW-1185">Reference proteome</keyword>
<evidence type="ECO:0000313" key="15">
    <source>
        <dbReference type="Proteomes" id="UP000824120"/>
    </source>
</evidence>
<organism evidence="14 15">
    <name type="scientific">Solanum commersonii</name>
    <name type="common">Commerson's wild potato</name>
    <name type="synonym">Commerson's nightshade</name>
    <dbReference type="NCBI Taxonomy" id="4109"/>
    <lineage>
        <taxon>Eukaryota</taxon>
        <taxon>Viridiplantae</taxon>
        <taxon>Streptophyta</taxon>
        <taxon>Embryophyta</taxon>
        <taxon>Tracheophyta</taxon>
        <taxon>Spermatophyta</taxon>
        <taxon>Magnoliopsida</taxon>
        <taxon>eudicotyledons</taxon>
        <taxon>Gunneridae</taxon>
        <taxon>Pentapetalae</taxon>
        <taxon>asterids</taxon>
        <taxon>lamiids</taxon>
        <taxon>Solanales</taxon>
        <taxon>Solanaceae</taxon>
        <taxon>Solanoideae</taxon>
        <taxon>Solaneae</taxon>
        <taxon>Solanum</taxon>
    </lineage>
</organism>
<evidence type="ECO:0000256" key="5">
    <source>
        <dbReference type="ARBA" id="ARBA00022860"/>
    </source>
</evidence>
<dbReference type="FunFam" id="3.90.1150.160:FF:000001">
    <property type="entry name" value="Glutamate decarboxylase"/>
    <property type="match status" value="1"/>
</dbReference>
<dbReference type="SUPFAM" id="SSF53383">
    <property type="entry name" value="PLP-dependent transferases"/>
    <property type="match status" value="1"/>
</dbReference>
<dbReference type="InterPro" id="IPR015421">
    <property type="entry name" value="PyrdxlP-dep_Trfase_major"/>
</dbReference>
<keyword evidence="7 12" id="KW-0456">Lyase</keyword>
<dbReference type="AlphaFoldDB" id="A0A9J6AUZ4"/>
<dbReference type="NCBIfam" id="TIGR01788">
    <property type="entry name" value="Glu-decarb-GAD"/>
    <property type="match status" value="1"/>
</dbReference>
<evidence type="ECO:0000256" key="9">
    <source>
        <dbReference type="ARBA" id="ARBA00048868"/>
    </source>
</evidence>
<dbReference type="GO" id="GO:0030170">
    <property type="term" value="F:pyridoxal phosphate binding"/>
    <property type="evidence" value="ECO:0007669"/>
    <property type="project" value="InterPro"/>
</dbReference>
<keyword evidence="4 13" id="KW-0210">Decarboxylase</keyword>
<proteinExistence type="inferred from homology"/>
<dbReference type="InterPro" id="IPR010107">
    <property type="entry name" value="Glutamate_decarboxylase"/>
</dbReference>
<evidence type="ECO:0000256" key="3">
    <source>
        <dbReference type="ARBA" id="ARBA00012421"/>
    </source>
</evidence>
<dbReference type="EMBL" id="JACXVP010000001">
    <property type="protein sequence ID" value="KAG5628336.1"/>
    <property type="molecule type" value="Genomic_DNA"/>
</dbReference>
<evidence type="ECO:0000256" key="2">
    <source>
        <dbReference type="ARBA" id="ARBA00009533"/>
    </source>
</evidence>
<reference evidence="14 15" key="1">
    <citation type="submission" date="2020-09" db="EMBL/GenBank/DDBJ databases">
        <title>De no assembly of potato wild relative species, Solanum commersonii.</title>
        <authorList>
            <person name="Cho K."/>
        </authorList>
    </citation>
    <scope>NUCLEOTIDE SEQUENCE [LARGE SCALE GENOMIC DNA]</scope>
    <source>
        <strain evidence="14">LZ3.2</strain>
        <tissue evidence="14">Leaf</tissue>
    </source>
</reference>
<dbReference type="GO" id="GO:0005516">
    <property type="term" value="F:calmodulin binding"/>
    <property type="evidence" value="ECO:0007669"/>
    <property type="project" value="UniProtKB-KW"/>
</dbReference>
<dbReference type="GO" id="GO:0006538">
    <property type="term" value="P:L-glutamate catabolic process"/>
    <property type="evidence" value="ECO:0007669"/>
    <property type="project" value="TreeGrafter"/>
</dbReference>
<dbReference type="Gene3D" id="4.10.280.50">
    <property type="match status" value="1"/>
</dbReference>
<comment type="catalytic activity">
    <reaction evidence="9 13">
        <text>L-glutamate + H(+) = 4-aminobutanoate + CO2</text>
        <dbReference type="Rhea" id="RHEA:17785"/>
        <dbReference type="ChEBI" id="CHEBI:15378"/>
        <dbReference type="ChEBI" id="CHEBI:16526"/>
        <dbReference type="ChEBI" id="CHEBI:29985"/>
        <dbReference type="ChEBI" id="CHEBI:59888"/>
        <dbReference type="EC" id="4.1.1.15"/>
    </reaction>
</comment>
<dbReference type="Proteomes" id="UP000824120">
    <property type="component" value="Chromosome 1"/>
</dbReference>
<evidence type="ECO:0000256" key="8">
    <source>
        <dbReference type="ARBA" id="ARBA00024886"/>
    </source>
</evidence>
<dbReference type="InterPro" id="IPR002129">
    <property type="entry name" value="PyrdxlP-dep_de-COase"/>
</dbReference>
<evidence type="ECO:0000256" key="6">
    <source>
        <dbReference type="ARBA" id="ARBA00022898"/>
    </source>
</evidence>
<sequence length="506" mass="57702">MVLSKTSSESDDSVHSTFASRYVRTSLPRFEMPENSIPKEAAYQIINDELMLDGNPRLNLASFVTTWMEPECDKLMMASINKNYVDMDEYPVTTELQAIPSSLLFYGFRILTRLFNAPLKEEETAIGVGTVGSSEAIMLAGLAFKRNWQNKRKAEGKPYDKPNIVTGANVQVCWEKFANYFEVELKEVKLSEGYYVMDPIKAVEMVDENTICVAAILGSTLNGEFEDVKLLHDLLIEKNKQTGWDTPIHVDAASGGFIAPFIYPELEWDFRLPLVKSINVSGHKYGLVYAGIGWVIWRTKQDLPEELIFHINYLGADQPTFTLNFSKGSSQVIAQYYQLIRLGYEGYRNVMENCRENAIVLRNGLEKTERFNIISKDEGIPLVAFSLKDNSLHNEFEVSETLRRFGWIVPAYTMPADVQHVTVLRVVIREDFSRTLAERLVSDIVKVLHELDTLPARLNPKMVEAEENNLMINNNNNNVKKTEIEVQRAIADFWKKYVLARKASVY</sequence>
<feature type="modified residue" description="N6-(pyridoxal phosphate)lysine" evidence="11">
    <location>
        <position position="284"/>
    </location>
</feature>
<evidence type="ECO:0000256" key="13">
    <source>
        <dbReference type="RuleBase" id="RU361171"/>
    </source>
</evidence>
<comment type="similarity">
    <text evidence="2 12">Belongs to the group II decarboxylase family.</text>
</comment>
<keyword evidence="6 11" id="KW-0663">Pyridoxal phosphate</keyword>
<dbReference type="GO" id="GO:0004351">
    <property type="term" value="F:glutamate decarboxylase activity"/>
    <property type="evidence" value="ECO:0007669"/>
    <property type="project" value="UniProtKB-EC"/>
</dbReference>